<dbReference type="SUPFAM" id="SSF52047">
    <property type="entry name" value="RNI-like"/>
    <property type="match status" value="1"/>
</dbReference>
<dbReference type="EMBL" id="LRBV02000003">
    <property type="status" value="NOT_ANNOTATED_CDS"/>
    <property type="molecule type" value="Genomic_DNA"/>
</dbReference>
<evidence type="ECO:0000256" key="2">
    <source>
        <dbReference type="ARBA" id="ARBA00022692"/>
    </source>
</evidence>
<keyword evidence="9" id="KW-1185">Reference proteome</keyword>
<dbReference type="Proteomes" id="UP000594261">
    <property type="component" value="Chromosome 3"/>
</dbReference>
<evidence type="ECO:0000256" key="3">
    <source>
        <dbReference type="ARBA" id="ARBA00022729"/>
    </source>
</evidence>
<dbReference type="InterPro" id="IPR032675">
    <property type="entry name" value="LRR_dom_sf"/>
</dbReference>
<reference evidence="8 9" key="1">
    <citation type="journal article" date="2016" name="G3 (Bethesda)">
        <title>First Draft Assembly and Annotation of the Genome of a California Endemic Oak Quercus lobata Nee (Fagaceae).</title>
        <authorList>
            <person name="Sork V.L."/>
            <person name="Fitz-Gibbon S.T."/>
            <person name="Puiu D."/>
            <person name="Crepeau M."/>
            <person name="Gugger P.F."/>
            <person name="Sherman R."/>
            <person name="Stevens K."/>
            <person name="Langley C.H."/>
            <person name="Pellegrini M."/>
            <person name="Salzberg S.L."/>
        </authorList>
    </citation>
    <scope>NUCLEOTIDE SEQUENCE [LARGE SCALE GENOMIC DNA]</scope>
    <source>
        <strain evidence="8 9">cv. SW786</strain>
    </source>
</reference>
<evidence type="ECO:0000313" key="9">
    <source>
        <dbReference type="Proteomes" id="UP000594261"/>
    </source>
</evidence>
<evidence type="ECO:0000256" key="4">
    <source>
        <dbReference type="ARBA" id="ARBA00022989"/>
    </source>
</evidence>
<dbReference type="InterPro" id="IPR001611">
    <property type="entry name" value="Leu-rich_rpt"/>
</dbReference>
<keyword evidence="4" id="KW-1133">Transmembrane helix</keyword>
<evidence type="ECO:0000256" key="6">
    <source>
        <dbReference type="ARBA" id="ARBA00023170"/>
    </source>
</evidence>
<protein>
    <submittedName>
        <fullName evidence="8">Uncharacterized protein</fullName>
    </submittedName>
</protein>
<evidence type="ECO:0000256" key="5">
    <source>
        <dbReference type="ARBA" id="ARBA00023136"/>
    </source>
</evidence>
<dbReference type="OMA" id="FQNWRAI"/>
<keyword evidence="2" id="KW-0812">Transmembrane</keyword>
<reference evidence="8" key="2">
    <citation type="submission" date="2021-01" db="UniProtKB">
        <authorList>
            <consortium name="EnsemblPlants"/>
        </authorList>
    </citation>
    <scope>IDENTIFICATION</scope>
</reference>
<proteinExistence type="predicted"/>
<dbReference type="PROSITE" id="PS51450">
    <property type="entry name" value="LRR"/>
    <property type="match status" value="1"/>
</dbReference>
<keyword evidence="6" id="KW-0675">Receptor</keyword>
<comment type="subcellular location">
    <subcellularLocation>
        <location evidence="1">Membrane</location>
        <topology evidence="1">Single-pass type I membrane protein</topology>
    </subcellularLocation>
</comment>
<evidence type="ECO:0000256" key="7">
    <source>
        <dbReference type="ARBA" id="ARBA00023180"/>
    </source>
</evidence>
<dbReference type="InParanoid" id="A0A7N2LB08"/>
<dbReference type="GO" id="GO:0016020">
    <property type="term" value="C:membrane"/>
    <property type="evidence" value="ECO:0007669"/>
    <property type="project" value="UniProtKB-SubCell"/>
</dbReference>
<keyword evidence="3" id="KW-0732">Signal</keyword>
<name>A0A7N2LB08_QUELO</name>
<keyword evidence="5" id="KW-0472">Membrane</keyword>
<evidence type="ECO:0000313" key="8">
    <source>
        <dbReference type="EnsemblPlants" id="QL03p070489:mrna"/>
    </source>
</evidence>
<organism evidence="8 9">
    <name type="scientific">Quercus lobata</name>
    <name type="common">Valley oak</name>
    <dbReference type="NCBI Taxonomy" id="97700"/>
    <lineage>
        <taxon>Eukaryota</taxon>
        <taxon>Viridiplantae</taxon>
        <taxon>Streptophyta</taxon>
        <taxon>Embryophyta</taxon>
        <taxon>Tracheophyta</taxon>
        <taxon>Spermatophyta</taxon>
        <taxon>Magnoliopsida</taxon>
        <taxon>eudicotyledons</taxon>
        <taxon>Gunneridae</taxon>
        <taxon>Pentapetalae</taxon>
        <taxon>rosids</taxon>
        <taxon>fabids</taxon>
        <taxon>Fagales</taxon>
        <taxon>Fagaceae</taxon>
        <taxon>Quercus</taxon>
    </lineage>
</organism>
<dbReference type="PANTHER" id="PTHR48061">
    <property type="entry name" value="LEUCINE-RICH REPEAT RECEPTOR PROTEIN KINASE EMS1-LIKE-RELATED"/>
    <property type="match status" value="1"/>
</dbReference>
<evidence type="ECO:0000256" key="1">
    <source>
        <dbReference type="ARBA" id="ARBA00004479"/>
    </source>
</evidence>
<sequence>MLVLSQNSLTEAIPSVLFTTPSLSTLYLDQNQLTGPLKFQNISSSPLNDLRLSGNKLNESIPRSIANLTKLQRLYLSSINLKGKVELEIFFELKELQDLDLSGNKVLVPKANINSTLPKFSSLSMSSCNLTEFPNFLKAQNELQGLDLSNNNIEELKILVLRANGLHGPVWDPDIQFGLSKLHVVDLSHNNFSGKLPSDYFQNWRAISKVTSNDKSQPGYMGDDSNYYKDSMTVVNKGVELELVKILTIFTAIDLSDNRFYGEIPDSVGNLKGLIVLNLSCNKFMSHIPSSLGNIIVLESLDLSQNSLFGEMPQ</sequence>
<dbReference type="PANTHER" id="PTHR48061:SF2">
    <property type="entry name" value="RECEPTOR LIKE PROTEIN 30-LIKE"/>
    <property type="match status" value="1"/>
</dbReference>
<dbReference type="InterPro" id="IPR046956">
    <property type="entry name" value="RLP23-like"/>
</dbReference>
<dbReference type="AlphaFoldDB" id="A0A7N2LB08"/>
<dbReference type="Gramene" id="QL03p070489:mrna">
    <property type="protein sequence ID" value="QL03p070489:mrna"/>
    <property type="gene ID" value="QL03p070489"/>
</dbReference>
<dbReference type="EnsemblPlants" id="QL03p070489:mrna">
    <property type="protein sequence ID" value="QL03p070489:mrna"/>
    <property type="gene ID" value="QL03p070489"/>
</dbReference>
<keyword evidence="7" id="KW-0325">Glycoprotein</keyword>
<dbReference type="Pfam" id="PF00560">
    <property type="entry name" value="LRR_1"/>
    <property type="match status" value="4"/>
</dbReference>
<accession>A0A7N2LB08</accession>
<dbReference type="Gene3D" id="3.80.10.10">
    <property type="entry name" value="Ribonuclease Inhibitor"/>
    <property type="match status" value="1"/>
</dbReference>